<dbReference type="GO" id="GO:0004150">
    <property type="term" value="F:dihydroneopterin aldolase activity"/>
    <property type="evidence" value="ECO:0007669"/>
    <property type="project" value="UniProtKB-UniRule"/>
</dbReference>
<dbReference type="AlphaFoldDB" id="A0A1Q2SJU5"/>
<keyword evidence="7 8" id="KW-0456">Lyase</keyword>
<comment type="pathway">
    <text evidence="3 8">Cofactor biosynthesis; tetrahydrofolate biosynthesis; 2-amino-4-hydroxy-6-hydroxymethyl-7,8-dihydropteridine diphosphate from 7,8-dihydroneopterin triphosphate: step 3/4.</text>
</comment>
<dbReference type="GO" id="GO:0016853">
    <property type="term" value="F:isomerase activity"/>
    <property type="evidence" value="ECO:0007669"/>
    <property type="project" value="UniProtKB-KW"/>
</dbReference>
<comment type="similarity">
    <text evidence="4 8">Belongs to the DHNA family.</text>
</comment>
<dbReference type="NCBIfam" id="TIGR00525">
    <property type="entry name" value="folB"/>
    <property type="match status" value="1"/>
</dbReference>
<accession>A0A1Q2SJU5</accession>
<keyword evidence="6" id="KW-0413">Isomerase</keyword>
<dbReference type="FunFam" id="3.30.1130.10:FF:000002">
    <property type="entry name" value="7,8-dihydroneopterin aldolase"/>
    <property type="match status" value="1"/>
</dbReference>
<evidence type="ECO:0000256" key="2">
    <source>
        <dbReference type="ARBA" id="ARBA00001353"/>
    </source>
</evidence>
<dbReference type="CDD" id="cd00534">
    <property type="entry name" value="DHNA_DHNTPE"/>
    <property type="match status" value="1"/>
</dbReference>
<dbReference type="Proteomes" id="UP000243679">
    <property type="component" value="Chromosome"/>
</dbReference>
<evidence type="ECO:0000256" key="7">
    <source>
        <dbReference type="ARBA" id="ARBA00023239"/>
    </source>
</evidence>
<dbReference type="Pfam" id="PF02152">
    <property type="entry name" value="FolB"/>
    <property type="match status" value="1"/>
</dbReference>
<evidence type="ECO:0000313" key="11">
    <source>
        <dbReference type="Proteomes" id="UP000243679"/>
    </source>
</evidence>
<evidence type="ECO:0000256" key="3">
    <source>
        <dbReference type="ARBA" id="ARBA00005013"/>
    </source>
</evidence>
<dbReference type="RefSeq" id="WP_096526063.1">
    <property type="nucleotide sequence ID" value="NZ_AP014836.1"/>
</dbReference>
<dbReference type="GO" id="GO:0046654">
    <property type="term" value="P:tetrahydrofolate biosynthetic process"/>
    <property type="evidence" value="ECO:0007669"/>
    <property type="project" value="UniProtKB-UniRule"/>
</dbReference>
<dbReference type="Gene3D" id="3.30.1130.10">
    <property type="match status" value="1"/>
</dbReference>
<dbReference type="NCBIfam" id="TIGR00526">
    <property type="entry name" value="folB_dom"/>
    <property type="match status" value="1"/>
</dbReference>
<keyword evidence="11" id="KW-1185">Reference proteome</keyword>
<sequence>MDTVYLNNLCIDTVIGIYDWERRIKQTVYLDLEMATDVAKAASSDNIQDACDYKAVAKRLIEFVSNSEFLLIETLAEQIAQIVLNEFDVSWLRLKVDKGGAVRGAQGVGVIIERFRPEFSRL</sequence>
<comment type="function">
    <text evidence="8">Catalyzes the conversion of 7,8-dihydroneopterin to 6-hydroxymethyl-7,8-dihydropterin.</text>
</comment>
<comment type="catalytic activity">
    <reaction evidence="2 8">
        <text>7,8-dihydroneopterin = 6-hydroxymethyl-7,8-dihydropterin + glycolaldehyde</text>
        <dbReference type="Rhea" id="RHEA:10540"/>
        <dbReference type="ChEBI" id="CHEBI:17001"/>
        <dbReference type="ChEBI" id="CHEBI:17071"/>
        <dbReference type="ChEBI" id="CHEBI:44841"/>
        <dbReference type="EC" id="4.1.2.25"/>
    </reaction>
</comment>
<dbReference type="EMBL" id="AP014836">
    <property type="protein sequence ID" value="BAW79394.1"/>
    <property type="molecule type" value="Genomic_DNA"/>
</dbReference>
<evidence type="ECO:0000256" key="6">
    <source>
        <dbReference type="ARBA" id="ARBA00023235"/>
    </source>
</evidence>
<evidence type="ECO:0000313" key="10">
    <source>
        <dbReference type="EMBL" id="BAW79394.1"/>
    </source>
</evidence>
<dbReference type="OrthoDB" id="9810587at2"/>
<feature type="domain" description="Dihydroneopterin aldolase/epimerase" evidence="9">
    <location>
        <begin position="4"/>
        <end position="114"/>
    </location>
</feature>
<evidence type="ECO:0000256" key="8">
    <source>
        <dbReference type="RuleBase" id="RU362079"/>
    </source>
</evidence>
<protein>
    <recommendedName>
        <fullName evidence="8">7,8-dihydroneopterin aldolase</fullName>
        <ecNumber evidence="8">4.1.2.25</ecNumber>
    </recommendedName>
</protein>
<evidence type="ECO:0000256" key="5">
    <source>
        <dbReference type="ARBA" id="ARBA00022909"/>
    </source>
</evidence>
<dbReference type="SMART" id="SM00905">
    <property type="entry name" value="FolB"/>
    <property type="match status" value="1"/>
</dbReference>
<keyword evidence="5 8" id="KW-0289">Folate biosynthesis</keyword>
<name>A0A1Q2SJU5_9GAMM</name>
<dbReference type="GO" id="GO:0046656">
    <property type="term" value="P:folic acid biosynthetic process"/>
    <property type="evidence" value="ECO:0007669"/>
    <property type="project" value="UniProtKB-UniRule"/>
</dbReference>
<evidence type="ECO:0000256" key="4">
    <source>
        <dbReference type="ARBA" id="ARBA00005708"/>
    </source>
</evidence>
<proteinExistence type="inferred from homology"/>
<evidence type="ECO:0000259" key="9">
    <source>
        <dbReference type="SMART" id="SM00905"/>
    </source>
</evidence>
<dbReference type="UniPathway" id="UPA00077">
    <property type="reaction ID" value="UER00154"/>
</dbReference>
<dbReference type="InterPro" id="IPR006156">
    <property type="entry name" value="Dihydroneopterin_aldolase"/>
</dbReference>
<dbReference type="InterPro" id="IPR006157">
    <property type="entry name" value="FolB_dom"/>
</dbReference>
<dbReference type="EC" id="4.1.2.25" evidence="8"/>
<dbReference type="SUPFAM" id="SSF55620">
    <property type="entry name" value="Tetrahydrobiopterin biosynthesis enzymes-like"/>
    <property type="match status" value="1"/>
</dbReference>
<dbReference type="GO" id="GO:0005737">
    <property type="term" value="C:cytoplasm"/>
    <property type="evidence" value="ECO:0007669"/>
    <property type="project" value="TreeGrafter"/>
</dbReference>
<reference evidence="10 11" key="1">
    <citation type="journal article" date="2017" name="ISME J.">
        <title>An acid-tolerant ammonia-oxidizing ?-proteobacterium from soil.</title>
        <authorList>
            <person name="Hayatsu M."/>
            <person name="Tago K."/>
            <person name="Uchiyama I."/>
            <person name="Toyoda A."/>
            <person name="Wang Y."/>
            <person name="Shimomura Y."/>
            <person name="Okubo T."/>
            <person name="Kurisu F."/>
            <person name="Hirono Y."/>
            <person name="Nonaka K."/>
            <person name="Akiyama H."/>
            <person name="Itoh T."/>
            <person name="Takami H."/>
        </authorList>
    </citation>
    <scope>NUCLEOTIDE SEQUENCE [LARGE SCALE GENOMIC DNA]</scope>
    <source>
        <strain evidence="10 11">TAO100</strain>
    </source>
</reference>
<dbReference type="PANTHER" id="PTHR42844">
    <property type="entry name" value="DIHYDRONEOPTERIN ALDOLASE 1-RELATED"/>
    <property type="match status" value="1"/>
</dbReference>
<organism evidence="10 11">
    <name type="scientific">Candidatus Nitrosoglobus terrae</name>
    <dbReference type="NCBI Taxonomy" id="1630141"/>
    <lineage>
        <taxon>Bacteria</taxon>
        <taxon>Pseudomonadati</taxon>
        <taxon>Pseudomonadota</taxon>
        <taxon>Gammaproteobacteria</taxon>
        <taxon>Chromatiales</taxon>
        <taxon>Chromatiaceae</taxon>
        <taxon>Candidatus Nitrosoglobus</taxon>
    </lineage>
</organism>
<dbReference type="InterPro" id="IPR043133">
    <property type="entry name" value="GTP-CH-I_C/QueF"/>
</dbReference>
<gene>
    <name evidence="10" type="ORF">TAO_0024</name>
</gene>
<evidence type="ECO:0000256" key="1">
    <source>
        <dbReference type="ARBA" id="ARBA00000693"/>
    </source>
</evidence>
<dbReference type="PANTHER" id="PTHR42844:SF1">
    <property type="entry name" value="DIHYDRONEOPTERIN ALDOLASE 1-RELATED"/>
    <property type="match status" value="1"/>
</dbReference>
<dbReference type="KEGG" id="ntt:TAO_0024"/>
<comment type="catalytic activity">
    <reaction evidence="1">
        <text>7,8-dihydroneopterin = 7,8-dihydromonapterin</text>
        <dbReference type="Rhea" id="RHEA:45328"/>
        <dbReference type="ChEBI" id="CHEBI:17001"/>
        <dbReference type="ChEBI" id="CHEBI:71175"/>
        <dbReference type="EC" id="5.1.99.8"/>
    </reaction>
</comment>